<comment type="caution">
    <text evidence="2">The sequence shown here is derived from an EMBL/GenBank/DDBJ whole genome shotgun (WGS) entry which is preliminary data.</text>
</comment>
<dbReference type="PANTHER" id="PTHR43798:SF33">
    <property type="entry name" value="HYDROLASE, PUTATIVE (AFU_ORTHOLOGUE AFUA_2G14860)-RELATED"/>
    <property type="match status" value="1"/>
</dbReference>
<accession>A0ABQ8K1M5</accession>
<dbReference type="RefSeq" id="XP_047773880.1">
    <property type="nucleotide sequence ID" value="XM_047918063.1"/>
</dbReference>
<organism evidence="2 3">
    <name type="scientific">Rhodofomes roseus</name>
    <dbReference type="NCBI Taxonomy" id="34475"/>
    <lineage>
        <taxon>Eukaryota</taxon>
        <taxon>Fungi</taxon>
        <taxon>Dikarya</taxon>
        <taxon>Basidiomycota</taxon>
        <taxon>Agaricomycotina</taxon>
        <taxon>Agaricomycetes</taxon>
        <taxon>Polyporales</taxon>
        <taxon>Rhodofomes</taxon>
    </lineage>
</organism>
<dbReference type="SUPFAM" id="SSF53474">
    <property type="entry name" value="alpha/beta-Hydrolases"/>
    <property type="match status" value="1"/>
</dbReference>
<feature type="domain" description="AB hydrolase-1" evidence="1">
    <location>
        <begin position="29"/>
        <end position="327"/>
    </location>
</feature>
<dbReference type="GeneID" id="71998795"/>
<dbReference type="PRINTS" id="PR00412">
    <property type="entry name" value="EPOXHYDRLASE"/>
</dbReference>
<sequence>MDRASYKEVVTKRGIKYSYYSSSGDASKPTLLFVHGFPSTSYDWRNQVAFFNQEGYSIIAPDMLGYGGTDKPTQTALYKHSAMCADVIDILDAETVGNVIAIGHDWGAPLVSHLAVLYRERFLAFAFLAVAYSPSFVGFNYENVVAAVKQAIGYEVVYWRFFVEEGTDQIMKDHFESTLGLIHPADPSSWKEDLCAPGAPKAALLANKRMPVASYITPEARLNLTDMIAKQGLGGALNWYKVVFSGLAAEDDQGEITASPLSYRTSSANELAIPPERLPLPLPVFFASGKQDCINPPALALGRWTQLCPDLTVKEVDAGHWLQLEAPDVVNTALKQWIKTVENKAKL</sequence>
<evidence type="ECO:0000313" key="2">
    <source>
        <dbReference type="EMBL" id="KAH9830585.1"/>
    </source>
</evidence>
<proteinExistence type="predicted"/>
<dbReference type="Proteomes" id="UP000814176">
    <property type="component" value="Unassembled WGS sequence"/>
</dbReference>
<dbReference type="PANTHER" id="PTHR43798">
    <property type="entry name" value="MONOACYLGLYCEROL LIPASE"/>
    <property type="match status" value="1"/>
</dbReference>
<dbReference type="InterPro" id="IPR000073">
    <property type="entry name" value="AB_hydrolase_1"/>
</dbReference>
<name>A0ABQ8K1M5_9APHY</name>
<dbReference type="GO" id="GO:0016787">
    <property type="term" value="F:hydrolase activity"/>
    <property type="evidence" value="ECO:0007669"/>
    <property type="project" value="UniProtKB-KW"/>
</dbReference>
<gene>
    <name evidence="2" type="ORF">C8Q71DRAFT_359425</name>
</gene>
<dbReference type="InterPro" id="IPR000639">
    <property type="entry name" value="Epox_hydrolase-like"/>
</dbReference>
<keyword evidence="2" id="KW-0378">Hydrolase</keyword>
<dbReference type="EMBL" id="JADCUA010000030">
    <property type="protein sequence ID" value="KAH9830585.1"/>
    <property type="molecule type" value="Genomic_DNA"/>
</dbReference>
<dbReference type="InterPro" id="IPR050266">
    <property type="entry name" value="AB_hydrolase_sf"/>
</dbReference>
<dbReference type="Gene3D" id="3.40.50.1820">
    <property type="entry name" value="alpha/beta hydrolase"/>
    <property type="match status" value="1"/>
</dbReference>
<evidence type="ECO:0000313" key="3">
    <source>
        <dbReference type="Proteomes" id="UP000814176"/>
    </source>
</evidence>
<dbReference type="InterPro" id="IPR029058">
    <property type="entry name" value="AB_hydrolase_fold"/>
</dbReference>
<evidence type="ECO:0000259" key="1">
    <source>
        <dbReference type="Pfam" id="PF00561"/>
    </source>
</evidence>
<reference evidence="2 3" key="1">
    <citation type="journal article" date="2021" name="Environ. Microbiol.">
        <title>Gene family expansions and transcriptome signatures uncover fungal adaptations to wood decay.</title>
        <authorList>
            <person name="Hage H."/>
            <person name="Miyauchi S."/>
            <person name="Viragh M."/>
            <person name="Drula E."/>
            <person name="Min B."/>
            <person name="Chaduli D."/>
            <person name="Navarro D."/>
            <person name="Favel A."/>
            <person name="Norest M."/>
            <person name="Lesage-Meessen L."/>
            <person name="Balint B."/>
            <person name="Merenyi Z."/>
            <person name="de Eugenio L."/>
            <person name="Morin E."/>
            <person name="Martinez A.T."/>
            <person name="Baldrian P."/>
            <person name="Stursova M."/>
            <person name="Martinez M.J."/>
            <person name="Novotny C."/>
            <person name="Magnuson J.K."/>
            <person name="Spatafora J.W."/>
            <person name="Maurice S."/>
            <person name="Pangilinan J."/>
            <person name="Andreopoulos W."/>
            <person name="LaButti K."/>
            <person name="Hundley H."/>
            <person name="Na H."/>
            <person name="Kuo A."/>
            <person name="Barry K."/>
            <person name="Lipzen A."/>
            <person name="Henrissat B."/>
            <person name="Riley R."/>
            <person name="Ahrendt S."/>
            <person name="Nagy L.G."/>
            <person name="Grigoriev I.V."/>
            <person name="Martin F."/>
            <person name="Rosso M.N."/>
        </authorList>
    </citation>
    <scope>NUCLEOTIDE SEQUENCE [LARGE SCALE GENOMIC DNA]</scope>
    <source>
        <strain evidence="2 3">CIRM-BRFM 1785</strain>
    </source>
</reference>
<protein>
    <submittedName>
        <fullName evidence="2">Alpha/Beta hydrolase protein</fullName>
    </submittedName>
</protein>
<dbReference type="Pfam" id="PF00561">
    <property type="entry name" value="Abhydrolase_1"/>
    <property type="match status" value="1"/>
</dbReference>
<keyword evidence="3" id="KW-1185">Reference proteome</keyword>